<dbReference type="OrthoDB" id="410307at2759"/>
<dbReference type="AlphaFoldDB" id="A0A9W4WWG2"/>
<sequence>MTTTAAIIPHEVKTSVEEQNYPFKPNCGPRLPIYSNLSDSAQQFEQNMVWEPLGAEKSFDLNNYISYARFSNFSCEPSYFTVSSRQYNTNPLANSRYYDHLVNGGGSFNGGSGTKLNGCTTNIENESLAPQKQGQIYNIMPKLPPSSSAWSSFEDLNTPTTATTNSTATSRCSTPANNSGLSFNEQIKLEPFVAQQHKDVLNPTPLKSRPPFQDLTTIKKRISVTDLSPSLRGNGVQAFDNKGCSNNGAVNANNNQQHTKIRRSSNTTIMSNATVMSDTTSEQSDKSTAIESEKEQKKATLYKTEMCRNWEERGSCRYGSKCQFAHSTNELRIVQHHPKYKTEICNTFWQNGTCPYGKRCCFIHNDQERLLLCKRRNSADNLKNSSKKEKSKGLSKFGSDSALYGSYLSDSSNSSNGAQIPSTPSMSPSETTPSSSSNDDSLRAFADAYFSPSHNTSMPSETIDSNKSSPSTIRDDDITASSNPSPIKTPSKKRNTNFPCTGVLGFRNQLNDENDEISAFVDDPLMSSAFLNDAMDDGAKSLVNFGAFPNDLFSRVEKNSRSQERRRASSKALCKLETSINSINSVSKINGDLALKERN</sequence>
<dbReference type="InterPro" id="IPR036855">
    <property type="entry name" value="Znf_CCCH_sf"/>
</dbReference>
<gene>
    <name evidence="8" type="ORF">FWILDA_LOCUS8016</name>
</gene>
<dbReference type="GO" id="GO:0008270">
    <property type="term" value="F:zinc ion binding"/>
    <property type="evidence" value="ECO:0007669"/>
    <property type="project" value="UniProtKB-KW"/>
</dbReference>
<dbReference type="FunFam" id="4.10.1000.10:FF:000002">
    <property type="entry name" value="Zinc finger protein 36, C3H1 type-like 1"/>
    <property type="match status" value="1"/>
</dbReference>
<evidence type="ECO:0000313" key="8">
    <source>
        <dbReference type="EMBL" id="CAI2177295.1"/>
    </source>
</evidence>
<feature type="compositionally biased region" description="Low complexity" evidence="6">
    <location>
        <begin position="410"/>
        <end position="437"/>
    </location>
</feature>
<feature type="compositionally biased region" description="Polar residues" evidence="6">
    <location>
        <begin position="452"/>
        <end position="472"/>
    </location>
</feature>
<feature type="zinc finger region" description="C3H1-type" evidence="5">
    <location>
        <begin position="301"/>
        <end position="329"/>
    </location>
</feature>
<keyword evidence="9" id="KW-1185">Reference proteome</keyword>
<dbReference type="SMART" id="SM00356">
    <property type="entry name" value="ZnF_C3H1"/>
    <property type="match status" value="2"/>
</dbReference>
<dbReference type="Pfam" id="PF00642">
    <property type="entry name" value="zf-CCCH"/>
    <property type="match status" value="2"/>
</dbReference>
<evidence type="ECO:0000256" key="4">
    <source>
        <dbReference type="ARBA" id="ARBA00022833"/>
    </source>
</evidence>
<name>A0A9W4WWG2_9GLOM</name>
<evidence type="ECO:0000256" key="3">
    <source>
        <dbReference type="ARBA" id="ARBA00022771"/>
    </source>
</evidence>
<keyword evidence="4 5" id="KW-0862">Zinc</keyword>
<feature type="domain" description="C3H1-type" evidence="7">
    <location>
        <begin position="339"/>
        <end position="367"/>
    </location>
</feature>
<comment type="caution">
    <text evidence="8">The sequence shown here is derived from an EMBL/GenBank/DDBJ whole genome shotgun (WGS) entry which is preliminary data.</text>
</comment>
<evidence type="ECO:0000313" key="9">
    <source>
        <dbReference type="Proteomes" id="UP001153678"/>
    </source>
</evidence>
<evidence type="ECO:0000256" key="6">
    <source>
        <dbReference type="SAM" id="MobiDB-lite"/>
    </source>
</evidence>
<evidence type="ECO:0000256" key="1">
    <source>
        <dbReference type="ARBA" id="ARBA00022723"/>
    </source>
</evidence>
<protein>
    <submittedName>
        <fullName evidence="8">2017_t:CDS:1</fullName>
    </submittedName>
</protein>
<keyword evidence="2" id="KW-0677">Repeat</keyword>
<dbReference type="InterPro" id="IPR045877">
    <property type="entry name" value="ZFP36-like"/>
</dbReference>
<keyword evidence="1 5" id="KW-0479">Metal-binding</keyword>
<dbReference type="InterPro" id="IPR000571">
    <property type="entry name" value="Znf_CCCH"/>
</dbReference>
<feature type="region of interest" description="Disordered" evidence="6">
    <location>
        <begin position="410"/>
        <end position="496"/>
    </location>
</feature>
<dbReference type="PROSITE" id="PS50103">
    <property type="entry name" value="ZF_C3H1"/>
    <property type="match status" value="2"/>
</dbReference>
<feature type="zinc finger region" description="C3H1-type" evidence="5">
    <location>
        <begin position="339"/>
        <end position="367"/>
    </location>
</feature>
<proteinExistence type="predicted"/>
<feature type="non-terminal residue" evidence="8">
    <location>
        <position position="1"/>
    </location>
</feature>
<evidence type="ECO:0000256" key="5">
    <source>
        <dbReference type="PROSITE-ProRule" id="PRU00723"/>
    </source>
</evidence>
<dbReference type="Gene3D" id="4.10.1000.10">
    <property type="entry name" value="Zinc finger, CCCH-type"/>
    <property type="match status" value="2"/>
</dbReference>
<reference evidence="8" key="1">
    <citation type="submission" date="2022-08" db="EMBL/GenBank/DDBJ databases">
        <authorList>
            <person name="Kallberg Y."/>
            <person name="Tangrot J."/>
            <person name="Rosling A."/>
        </authorList>
    </citation>
    <scope>NUCLEOTIDE SEQUENCE</scope>
    <source>
        <strain evidence="8">Wild A</strain>
    </source>
</reference>
<feature type="compositionally biased region" description="Polar residues" evidence="6">
    <location>
        <begin position="479"/>
        <end position="488"/>
    </location>
</feature>
<dbReference type="SUPFAM" id="SSF90229">
    <property type="entry name" value="CCCH zinc finger"/>
    <property type="match status" value="2"/>
</dbReference>
<keyword evidence="3 5" id="KW-0863">Zinc-finger</keyword>
<accession>A0A9W4WWG2</accession>
<evidence type="ECO:0000259" key="7">
    <source>
        <dbReference type="PROSITE" id="PS50103"/>
    </source>
</evidence>
<evidence type="ECO:0000256" key="2">
    <source>
        <dbReference type="ARBA" id="ARBA00022737"/>
    </source>
</evidence>
<dbReference type="FunFam" id="4.10.1000.10:FF:000001">
    <property type="entry name" value="zinc finger CCCH domain-containing protein 15-like"/>
    <property type="match status" value="1"/>
</dbReference>
<organism evidence="8 9">
    <name type="scientific">Funneliformis geosporum</name>
    <dbReference type="NCBI Taxonomy" id="1117311"/>
    <lineage>
        <taxon>Eukaryota</taxon>
        <taxon>Fungi</taxon>
        <taxon>Fungi incertae sedis</taxon>
        <taxon>Mucoromycota</taxon>
        <taxon>Glomeromycotina</taxon>
        <taxon>Glomeromycetes</taxon>
        <taxon>Glomerales</taxon>
        <taxon>Glomeraceae</taxon>
        <taxon>Funneliformis</taxon>
    </lineage>
</organism>
<dbReference type="PANTHER" id="PTHR12547:SF18">
    <property type="entry name" value="PROTEIN TIS11"/>
    <property type="match status" value="1"/>
</dbReference>
<dbReference type="EMBL" id="CAMKVN010001650">
    <property type="protein sequence ID" value="CAI2177295.1"/>
    <property type="molecule type" value="Genomic_DNA"/>
</dbReference>
<dbReference type="PANTHER" id="PTHR12547">
    <property type="entry name" value="CCCH ZINC FINGER/TIS11-RELATED"/>
    <property type="match status" value="1"/>
</dbReference>
<dbReference type="GO" id="GO:0003729">
    <property type="term" value="F:mRNA binding"/>
    <property type="evidence" value="ECO:0007669"/>
    <property type="project" value="InterPro"/>
</dbReference>
<feature type="domain" description="C3H1-type" evidence="7">
    <location>
        <begin position="301"/>
        <end position="329"/>
    </location>
</feature>
<dbReference type="Proteomes" id="UP001153678">
    <property type="component" value="Unassembled WGS sequence"/>
</dbReference>